<evidence type="ECO:0000313" key="7">
    <source>
        <dbReference type="Proteomes" id="UP000038040"/>
    </source>
</evidence>
<keyword evidence="8" id="KW-1185">Reference proteome</keyword>
<dbReference type="InterPro" id="IPR051485">
    <property type="entry name" value="SR-CTD_assoc_factor"/>
</dbReference>
<feature type="compositionally biased region" description="Pro residues" evidence="3">
    <location>
        <begin position="409"/>
        <end position="418"/>
    </location>
</feature>
<feature type="region of interest" description="Disordered" evidence="3">
    <location>
        <begin position="265"/>
        <end position="286"/>
    </location>
</feature>
<dbReference type="Proteomes" id="UP000038040">
    <property type="component" value="Unplaced"/>
</dbReference>
<dbReference type="InterPro" id="IPR000504">
    <property type="entry name" value="RRM_dom"/>
</dbReference>
<dbReference type="AlphaFoldDB" id="A0A158Q4Z4"/>
<dbReference type="GO" id="GO:0005634">
    <property type="term" value="C:nucleus"/>
    <property type="evidence" value="ECO:0007669"/>
    <property type="project" value="TreeGrafter"/>
</dbReference>
<dbReference type="EMBL" id="UYYG01000012">
    <property type="protein sequence ID" value="VDN51065.1"/>
    <property type="molecule type" value="Genomic_DNA"/>
</dbReference>
<evidence type="ECO:0000259" key="5">
    <source>
        <dbReference type="PROSITE" id="PS51391"/>
    </source>
</evidence>
<dbReference type="OrthoDB" id="79367at2759"/>
<dbReference type="CDD" id="cd16983">
    <property type="entry name" value="CID_SCAF8_like"/>
    <property type="match status" value="1"/>
</dbReference>
<dbReference type="STRING" id="318479.A0A158Q4Z4"/>
<gene>
    <name evidence="6" type="ORF">DME_LOCUS1038</name>
</gene>
<organism evidence="7 9">
    <name type="scientific">Dracunculus medinensis</name>
    <name type="common">Guinea worm</name>
    <dbReference type="NCBI Taxonomy" id="318479"/>
    <lineage>
        <taxon>Eukaryota</taxon>
        <taxon>Metazoa</taxon>
        <taxon>Ecdysozoa</taxon>
        <taxon>Nematoda</taxon>
        <taxon>Chromadorea</taxon>
        <taxon>Rhabditida</taxon>
        <taxon>Spirurina</taxon>
        <taxon>Dracunculoidea</taxon>
        <taxon>Dracunculidae</taxon>
        <taxon>Dracunculus</taxon>
    </lineage>
</organism>
<name>A0A158Q4Z4_DRAME</name>
<sequence length="886" mass="100436">MDSEVVKAFNAELVSLYELRPPISKKKIVDITKAALKAIKYYKHVVFGIEKFLSKCKPEYKIPGLYCIDSIIRQSKHQFKDKDVFAPRFATNMHMTLINLLCCKNDEKLKVVRVLNLWKCHGIYDEARVSPWLTYCHNHHGLETDYMQVEKSVKGDQADLSIYHRGHGNIEKKKGEPHTPPLKQNRENTPVIPFREPSDESVEGGVSERETLAMLTGMGLDLGGMFSMDHGLLQKVHKIVNDKLVERREIDSRRQGNIKNLLSKEFDYSDEDESEDDENSRKLQVETKPVEFTKQQIIGMAEAVLREADTKEEIQRMHSERLTALSQAAARVQASKQSVTALNAIANPVTNPATAIPINIPLNPAPEVSNLINTTSIPIPPPIVQPQLIPSSMATQSLLTNTSQSQMPPFTPNIPPPNFMNILSTNQSNIPPQTSGRDMDDRYEMANDRDDRDHRDRSRDHRDNRRRDRSRERDRDRSDSRNYIDGRASKRIRRSRSRDRNYSEMYHDRRSGSEGRKDSARNRDKDRDNSSYRDMERHRRKMGLPWPPKEGHVLIASCTLWFGRIPHNCSEEDIRLSVAEAGEPSRISIIHSRACAYVTMKDRKAAFRVMDRMQKNIQVAKKNVKLNWGTGQGLKGEKYMDYWDSNKGYSLIPYNKLPDDLEPLLEGGHLDVETLPSHLRSLYDEHGLKGKNREEIKISGTGTNMHLPPTLPPFPFSLNQATPLGGAPPFFPPGVLPLPGTFPSLPLIDNSAMHIPPKEGQTSQTDVSSSGHFMPTNFGNQLPPRFPGNRGGYMNAPFNMRGPRPDMALSVPNIGRPVPRMSRPFLHNPLFQTNASGSRGQNFSSKVVDDSINEPVTSTTHDDDTTSAGQEDRKMEYDVSYAQKTK</sequence>
<evidence type="ECO:0000256" key="2">
    <source>
        <dbReference type="PROSITE-ProRule" id="PRU00176"/>
    </source>
</evidence>
<dbReference type="Pfam" id="PF04818">
    <property type="entry name" value="CID"/>
    <property type="match status" value="1"/>
</dbReference>
<dbReference type="InterPro" id="IPR008942">
    <property type="entry name" value="ENTH_VHS"/>
</dbReference>
<dbReference type="SUPFAM" id="SSF54928">
    <property type="entry name" value="RNA-binding domain, RBD"/>
    <property type="match status" value="1"/>
</dbReference>
<evidence type="ECO:0000259" key="4">
    <source>
        <dbReference type="PROSITE" id="PS50102"/>
    </source>
</evidence>
<dbReference type="InterPro" id="IPR035979">
    <property type="entry name" value="RBD_domain_sf"/>
</dbReference>
<feature type="region of interest" description="Disordered" evidence="3">
    <location>
        <begin position="168"/>
        <end position="205"/>
    </location>
</feature>
<dbReference type="PROSITE" id="PS50102">
    <property type="entry name" value="RRM"/>
    <property type="match status" value="1"/>
</dbReference>
<reference evidence="6 8" key="2">
    <citation type="submission" date="2018-11" db="EMBL/GenBank/DDBJ databases">
        <authorList>
            <consortium name="Pathogen Informatics"/>
        </authorList>
    </citation>
    <scope>NUCLEOTIDE SEQUENCE [LARGE SCALE GENOMIC DNA]</scope>
</reference>
<dbReference type="GO" id="GO:0003723">
    <property type="term" value="F:RNA binding"/>
    <property type="evidence" value="ECO:0007669"/>
    <property type="project" value="UniProtKB-UniRule"/>
</dbReference>
<dbReference type="Gene3D" id="1.25.40.90">
    <property type="match status" value="1"/>
</dbReference>
<feature type="domain" description="CID" evidence="5">
    <location>
        <begin position="1"/>
        <end position="140"/>
    </location>
</feature>
<feature type="compositionally biased region" description="Acidic residues" evidence="3">
    <location>
        <begin position="268"/>
        <end position="278"/>
    </location>
</feature>
<feature type="region of interest" description="Disordered" evidence="3">
    <location>
        <begin position="399"/>
        <end position="544"/>
    </location>
</feature>
<feature type="domain" description="RRM" evidence="4">
    <location>
        <begin position="558"/>
        <end position="631"/>
    </location>
</feature>
<feature type="compositionally biased region" description="Polar residues" evidence="3">
    <location>
        <begin position="423"/>
        <end position="436"/>
    </location>
</feature>
<feature type="compositionally biased region" description="Basic and acidic residues" evidence="3">
    <location>
        <begin position="437"/>
        <end position="488"/>
    </location>
</feature>
<dbReference type="Proteomes" id="UP000274756">
    <property type="component" value="Unassembled WGS sequence"/>
</dbReference>
<feature type="region of interest" description="Disordered" evidence="3">
    <location>
        <begin position="827"/>
        <end position="886"/>
    </location>
</feature>
<feature type="compositionally biased region" description="Basic and acidic residues" evidence="3">
    <location>
        <begin position="860"/>
        <end position="877"/>
    </location>
</feature>
<dbReference type="InterPro" id="IPR012677">
    <property type="entry name" value="Nucleotide-bd_a/b_plait_sf"/>
</dbReference>
<dbReference type="SMART" id="SM00582">
    <property type="entry name" value="RPR"/>
    <property type="match status" value="1"/>
</dbReference>
<evidence type="ECO:0000313" key="9">
    <source>
        <dbReference type="WBParaSite" id="DME_0000609901-mRNA-1"/>
    </source>
</evidence>
<reference evidence="9" key="1">
    <citation type="submission" date="2016-04" db="UniProtKB">
        <authorList>
            <consortium name="WormBaseParasite"/>
        </authorList>
    </citation>
    <scope>IDENTIFICATION</scope>
</reference>
<dbReference type="PROSITE" id="PS51391">
    <property type="entry name" value="CID"/>
    <property type="match status" value="1"/>
</dbReference>
<evidence type="ECO:0000313" key="8">
    <source>
        <dbReference type="Proteomes" id="UP000274756"/>
    </source>
</evidence>
<evidence type="ECO:0000256" key="1">
    <source>
        <dbReference type="ARBA" id="ARBA00022884"/>
    </source>
</evidence>
<feature type="compositionally biased region" description="Basic and acidic residues" evidence="3">
    <location>
        <begin position="498"/>
        <end position="537"/>
    </location>
</feature>
<dbReference type="InterPro" id="IPR006569">
    <property type="entry name" value="CID_dom"/>
</dbReference>
<dbReference type="PANTHER" id="PTHR23140">
    <property type="entry name" value="RNA PROCESSING PROTEIN LD23810P"/>
    <property type="match status" value="1"/>
</dbReference>
<dbReference type="SUPFAM" id="SSF48464">
    <property type="entry name" value="ENTH/VHS domain"/>
    <property type="match status" value="1"/>
</dbReference>
<keyword evidence="1 2" id="KW-0694">RNA-binding</keyword>
<evidence type="ECO:0000256" key="3">
    <source>
        <dbReference type="SAM" id="MobiDB-lite"/>
    </source>
</evidence>
<dbReference type="Gene3D" id="3.30.70.330">
    <property type="match status" value="1"/>
</dbReference>
<accession>A0A158Q4Z4</accession>
<evidence type="ECO:0000313" key="6">
    <source>
        <dbReference type="EMBL" id="VDN51065.1"/>
    </source>
</evidence>
<dbReference type="WBParaSite" id="DME_0000609901-mRNA-1">
    <property type="protein sequence ID" value="DME_0000609901-mRNA-1"/>
    <property type="gene ID" value="DME_0000609901"/>
</dbReference>
<dbReference type="PANTHER" id="PTHR23140:SF4">
    <property type="entry name" value="PROTEIN CBR-NRD-1"/>
    <property type="match status" value="1"/>
</dbReference>
<protein>
    <submittedName>
        <fullName evidence="9">CID domain-containing protein</fullName>
    </submittedName>
</protein>
<dbReference type="SMART" id="SM00360">
    <property type="entry name" value="RRM"/>
    <property type="match status" value="1"/>
</dbReference>
<proteinExistence type="predicted"/>
<feature type="compositionally biased region" description="Basic and acidic residues" evidence="3">
    <location>
        <begin position="168"/>
        <end position="177"/>
    </location>
</feature>
<feature type="compositionally biased region" description="Polar residues" evidence="3">
    <location>
        <begin position="830"/>
        <end position="845"/>
    </location>
</feature>
<dbReference type="FunFam" id="1.25.40.90:FF:000004">
    <property type="entry name" value="splicing factor, arginine/serine-rich 15"/>
    <property type="match status" value="1"/>
</dbReference>